<dbReference type="EMBL" id="MJBS01000004">
    <property type="protein sequence ID" value="OHF03896.1"/>
    <property type="molecule type" value="Genomic_DNA"/>
</dbReference>
<evidence type="ECO:0000256" key="1">
    <source>
        <dbReference type="ARBA" id="ARBA00022857"/>
    </source>
</evidence>
<evidence type="ECO:0000256" key="3">
    <source>
        <dbReference type="ARBA" id="ARBA00038157"/>
    </source>
</evidence>
<reference evidence="5 6" key="1">
    <citation type="submission" date="2016-09" db="EMBL/GenBank/DDBJ databases">
        <authorList>
            <person name="Capua I."/>
            <person name="De Benedictis P."/>
            <person name="Joannis T."/>
            <person name="Lombin L.H."/>
            <person name="Cattoli G."/>
        </authorList>
    </citation>
    <scope>NUCLEOTIDE SEQUENCE [LARGE SCALE GENOMIC DNA]</scope>
    <source>
        <strain evidence="5 6">IMI 309357</strain>
    </source>
</reference>
<dbReference type="Proteomes" id="UP000176998">
    <property type="component" value="Unassembled WGS sequence"/>
</dbReference>
<dbReference type="InterPro" id="IPR023210">
    <property type="entry name" value="NADP_OxRdtase_dom"/>
</dbReference>
<dbReference type="GeneID" id="34553925"/>
<dbReference type="PANTHER" id="PTHR43364">
    <property type="entry name" value="NADH-SPECIFIC METHYLGLYOXAL REDUCTASE-RELATED"/>
    <property type="match status" value="1"/>
</dbReference>
<comment type="caution">
    <text evidence="5">The sequence shown here is derived from an EMBL/GenBank/DDBJ whole genome shotgun (WGS) entry which is preliminary data.</text>
</comment>
<keyword evidence="1" id="KW-0521">NADP</keyword>
<dbReference type="STRING" id="1209926.A0A1G4BRH6"/>
<comment type="similarity">
    <text evidence="3">Belongs to the aldo/keto reductase family. Aldo/keto reductase 2 subfamily.</text>
</comment>
<keyword evidence="2" id="KW-0560">Oxidoreductase</keyword>
<proteinExistence type="inferred from homology"/>
<dbReference type="SUPFAM" id="SSF51430">
    <property type="entry name" value="NAD(P)-linked oxidoreductase"/>
    <property type="match status" value="1"/>
</dbReference>
<evidence type="ECO:0000313" key="5">
    <source>
        <dbReference type="EMBL" id="OHF03896.1"/>
    </source>
</evidence>
<evidence type="ECO:0000256" key="2">
    <source>
        <dbReference type="ARBA" id="ARBA00023002"/>
    </source>
</evidence>
<dbReference type="Gene3D" id="3.20.20.100">
    <property type="entry name" value="NADP-dependent oxidoreductase domain"/>
    <property type="match status" value="1"/>
</dbReference>
<dbReference type="GO" id="GO:0016491">
    <property type="term" value="F:oxidoreductase activity"/>
    <property type="evidence" value="ECO:0007669"/>
    <property type="project" value="UniProtKB-KW"/>
</dbReference>
<evidence type="ECO:0000259" key="4">
    <source>
        <dbReference type="Pfam" id="PF00248"/>
    </source>
</evidence>
<gene>
    <name evidence="5" type="ORF">CORC01_00758</name>
</gene>
<sequence length="179" mass="20251">MNFGQSHKYKYGEYTKEISFEILDLFYSEFGNLLDTAKGYHNATEYSTPSVVGHSDEIHSNYYGNSTKSMKLSLEASLNKLLTSYVGILYILWWDYTTSIPELLYALNYLVASGKVLRSCTWIPPGHNFRHSKPLERTVQQVIRKLTSLLVPCSSICAVVTAKKGDQPDHVPYVTLIIG</sequence>
<dbReference type="RefSeq" id="XP_022481032.1">
    <property type="nucleotide sequence ID" value="XM_022612415.1"/>
</dbReference>
<feature type="domain" description="NADP-dependent oxidoreductase" evidence="4">
    <location>
        <begin position="7"/>
        <end position="116"/>
    </location>
</feature>
<dbReference type="OrthoDB" id="48988at2759"/>
<keyword evidence="6" id="KW-1185">Reference proteome</keyword>
<dbReference type="InterPro" id="IPR050523">
    <property type="entry name" value="AKR_Detox_Biosynth"/>
</dbReference>
<dbReference type="Pfam" id="PF00248">
    <property type="entry name" value="Aldo_ket_red"/>
    <property type="match status" value="1"/>
</dbReference>
<organism evidence="5 6">
    <name type="scientific">Colletotrichum orchidophilum</name>
    <dbReference type="NCBI Taxonomy" id="1209926"/>
    <lineage>
        <taxon>Eukaryota</taxon>
        <taxon>Fungi</taxon>
        <taxon>Dikarya</taxon>
        <taxon>Ascomycota</taxon>
        <taxon>Pezizomycotina</taxon>
        <taxon>Sordariomycetes</taxon>
        <taxon>Hypocreomycetidae</taxon>
        <taxon>Glomerellales</taxon>
        <taxon>Glomerellaceae</taxon>
        <taxon>Colletotrichum</taxon>
    </lineage>
</organism>
<accession>A0A1G4BRH6</accession>
<dbReference type="AlphaFoldDB" id="A0A1G4BRH6"/>
<evidence type="ECO:0000313" key="6">
    <source>
        <dbReference type="Proteomes" id="UP000176998"/>
    </source>
</evidence>
<name>A0A1G4BRH6_9PEZI</name>
<protein>
    <recommendedName>
        <fullName evidence="4">NADP-dependent oxidoreductase domain-containing protein</fullName>
    </recommendedName>
</protein>
<dbReference type="PANTHER" id="PTHR43364:SF7">
    <property type="entry name" value="NADP-DEPENDENT OXIDOREDUCTASE DOMAIN-CONTAINING PROTEIN-RELATED"/>
    <property type="match status" value="1"/>
</dbReference>
<dbReference type="InterPro" id="IPR036812">
    <property type="entry name" value="NAD(P)_OxRdtase_dom_sf"/>
</dbReference>